<proteinExistence type="predicted"/>
<name>A0A8K0ER80_BRALA</name>
<dbReference type="OrthoDB" id="9993628at2759"/>
<dbReference type="Proteomes" id="UP000838412">
    <property type="component" value="Chromosome 5"/>
</dbReference>
<organism evidence="1 2">
    <name type="scientific">Branchiostoma lanceolatum</name>
    <name type="common">Common lancelet</name>
    <name type="synonym">Amphioxus lanceolatum</name>
    <dbReference type="NCBI Taxonomy" id="7740"/>
    <lineage>
        <taxon>Eukaryota</taxon>
        <taxon>Metazoa</taxon>
        <taxon>Chordata</taxon>
        <taxon>Cephalochordata</taxon>
        <taxon>Leptocardii</taxon>
        <taxon>Amphioxiformes</taxon>
        <taxon>Branchiostomatidae</taxon>
        <taxon>Branchiostoma</taxon>
    </lineage>
</organism>
<protein>
    <submittedName>
        <fullName evidence="1">Hypp3222 protein</fullName>
    </submittedName>
</protein>
<sequence length="301" mass="32646">MRFLIVTCCVSQNRHKYGRWAGVCHIPADCTVVSTDSRHLSKMKKFIIFFALVACARADFWSDLWDGVQDQLVNPIVDHAQQTAQNLIDTYVPVLGQAAQQLVGEAIQNAGESLTGLIAGSGSRFDMVGGLVDVLQSGIQWLEQVVIGAVQEISQNLQDSVANMFDSSEKMLVDMKMINKKSKGVMKKRAQQMMVQLTKSLSKMAKRRGFFDDLTAAAGQLFQPVVDAATQSFNQLVDAATAAGQQIVDHATNFVDNINNTLQQTAGQLGAVVQPYVDDAQAIAGSVTNQFQETLGADTSA</sequence>
<accession>A0A8K0ER80</accession>
<reference evidence="1" key="1">
    <citation type="submission" date="2022-01" db="EMBL/GenBank/DDBJ databases">
        <authorList>
            <person name="Braso-Vives M."/>
        </authorList>
    </citation>
    <scope>NUCLEOTIDE SEQUENCE</scope>
</reference>
<gene>
    <name evidence="1" type="primary">Hypp3222</name>
    <name evidence="1" type="ORF">BLAG_LOCUS19586</name>
</gene>
<evidence type="ECO:0000313" key="1">
    <source>
        <dbReference type="EMBL" id="CAH1265681.1"/>
    </source>
</evidence>
<dbReference type="EMBL" id="OV696690">
    <property type="protein sequence ID" value="CAH1265681.1"/>
    <property type="molecule type" value="Genomic_DNA"/>
</dbReference>
<dbReference type="Gene3D" id="1.20.5.1230">
    <property type="entry name" value="Apolipoprotein A-I"/>
    <property type="match status" value="1"/>
</dbReference>
<dbReference type="AlphaFoldDB" id="A0A8K0ER80"/>
<evidence type="ECO:0000313" key="2">
    <source>
        <dbReference type="Proteomes" id="UP000838412"/>
    </source>
</evidence>
<keyword evidence="2" id="KW-1185">Reference proteome</keyword>